<evidence type="ECO:0000256" key="2">
    <source>
        <dbReference type="ARBA" id="ARBA00023163"/>
    </source>
</evidence>
<feature type="transmembrane region" description="Helical" evidence="3">
    <location>
        <begin position="86"/>
        <end position="109"/>
    </location>
</feature>
<accession>A0A4S4FXA8</accession>
<dbReference type="Pfam" id="PF13490">
    <property type="entry name" value="zf-HC2"/>
    <property type="match status" value="1"/>
</dbReference>
<feature type="domain" description="Putative zinc-finger" evidence="4">
    <location>
        <begin position="12"/>
        <end position="36"/>
    </location>
</feature>
<evidence type="ECO:0000313" key="5">
    <source>
        <dbReference type="EMBL" id="THG35038.1"/>
    </source>
</evidence>
<dbReference type="EMBL" id="SSSN01000003">
    <property type="protein sequence ID" value="THG35038.1"/>
    <property type="molecule type" value="Genomic_DNA"/>
</dbReference>
<keyword evidence="2" id="KW-0804">Transcription</keyword>
<keyword evidence="6" id="KW-1185">Reference proteome</keyword>
<keyword evidence="3" id="KW-1133">Transmembrane helix</keyword>
<organism evidence="5 6">
    <name type="scientific">Orlajensenia flava</name>
    <dbReference type="NCBI Taxonomy" id="2565934"/>
    <lineage>
        <taxon>Bacteria</taxon>
        <taxon>Bacillati</taxon>
        <taxon>Actinomycetota</taxon>
        <taxon>Actinomycetes</taxon>
        <taxon>Micrococcales</taxon>
        <taxon>Microbacteriaceae</taxon>
        <taxon>Orlajensenia</taxon>
    </lineage>
</organism>
<dbReference type="Gene3D" id="1.10.10.1320">
    <property type="entry name" value="Anti-sigma factor, zinc-finger domain"/>
    <property type="match status" value="1"/>
</dbReference>
<dbReference type="OrthoDB" id="5242431at2"/>
<evidence type="ECO:0000256" key="3">
    <source>
        <dbReference type="SAM" id="Phobius"/>
    </source>
</evidence>
<reference evidence="5 6" key="1">
    <citation type="submission" date="2019-04" db="EMBL/GenBank/DDBJ databases">
        <authorList>
            <person name="Jiang L."/>
        </authorList>
    </citation>
    <scope>NUCLEOTIDE SEQUENCE [LARGE SCALE GENOMIC DNA]</scope>
    <source>
        <strain evidence="5 6">YIM 131861</strain>
    </source>
</reference>
<dbReference type="InterPro" id="IPR027383">
    <property type="entry name" value="Znf_put"/>
</dbReference>
<gene>
    <name evidence="5" type="ORF">E6C70_02885</name>
</gene>
<dbReference type="AlphaFoldDB" id="A0A4S4FXA8"/>
<keyword evidence="1" id="KW-0805">Transcription regulation</keyword>
<keyword evidence="3" id="KW-0472">Membrane</keyword>
<dbReference type="InterPro" id="IPR041916">
    <property type="entry name" value="Anti_sigma_zinc_sf"/>
</dbReference>
<keyword evidence="3" id="KW-0812">Transmembrane</keyword>
<dbReference type="Proteomes" id="UP000307380">
    <property type="component" value="Unassembled WGS sequence"/>
</dbReference>
<name>A0A4S4FXA8_9MICO</name>
<proteinExistence type="predicted"/>
<sequence>MTDRYADWDASYVLGALSPAERREYERHLEACPRCAEAVAEVAGLPSLLARVPIEEVPGESAESPQSDLVAGALAKHRIRRRRRRWTAVAIGSLTAAAAAIVLVVVVGVSGPAPSATAVTVELASTTQEALTADVRMQPRAWGTELSTRCRYTGGVQPTDPPAGGDPSSYSAETRYGLWVTDRAGVSSLVSTWRAEPGSDVDAAGATDVRLGDIRHLEIRSVDSGDVLLQSDVTAVGS</sequence>
<protein>
    <submittedName>
        <fullName evidence="5">Zf-HC2 domain-containing protein</fullName>
    </submittedName>
</protein>
<evidence type="ECO:0000259" key="4">
    <source>
        <dbReference type="Pfam" id="PF13490"/>
    </source>
</evidence>
<evidence type="ECO:0000256" key="1">
    <source>
        <dbReference type="ARBA" id="ARBA00023015"/>
    </source>
</evidence>
<evidence type="ECO:0000313" key="6">
    <source>
        <dbReference type="Proteomes" id="UP000307380"/>
    </source>
</evidence>
<comment type="caution">
    <text evidence="5">The sequence shown here is derived from an EMBL/GenBank/DDBJ whole genome shotgun (WGS) entry which is preliminary data.</text>
</comment>
<dbReference type="RefSeq" id="WP_136422047.1">
    <property type="nucleotide sequence ID" value="NZ_SSSN01000003.1"/>
</dbReference>